<dbReference type="Proteomes" id="UP001152888">
    <property type="component" value="Unassembled WGS sequence"/>
</dbReference>
<dbReference type="AlphaFoldDB" id="A0A9P0M0A2"/>
<evidence type="ECO:0000256" key="1">
    <source>
        <dbReference type="SAM" id="MobiDB-lite"/>
    </source>
</evidence>
<feature type="compositionally biased region" description="Polar residues" evidence="1">
    <location>
        <begin position="129"/>
        <end position="146"/>
    </location>
</feature>
<dbReference type="EMBL" id="CAKOFQ010007870">
    <property type="protein sequence ID" value="CAH2009284.1"/>
    <property type="molecule type" value="Genomic_DNA"/>
</dbReference>
<feature type="compositionally biased region" description="Basic and acidic residues" evidence="1">
    <location>
        <begin position="113"/>
        <end position="128"/>
    </location>
</feature>
<keyword evidence="3" id="KW-1185">Reference proteome</keyword>
<reference evidence="2" key="1">
    <citation type="submission" date="2022-03" db="EMBL/GenBank/DDBJ databases">
        <authorList>
            <person name="Sayadi A."/>
        </authorList>
    </citation>
    <scope>NUCLEOTIDE SEQUENCE</scope>
</reference>
<name>A0A9P0M0A2_ACAOB</name>
<feature type="compositionally biased region" description="Acidic residues" evidence="1">
    <location>
        <begin position="100"/>
        <end position="112"/>
    </location>
</feature>
<evidence type="ECO:0000313" key="2">
    <source>
        <dbReference type="EMBL" id="CAH2009284.1"/>
    </source>
</evidence>
<comment type="caution">
    <text evidence="2">The sequence shown here is derived from an EMBL/GenBank/DDBJ whole genome shotgun (WGS) entry which is preliminary data.</text>
</comment>
<gene>
    <name evidence="2" type="ORF">ACAOBT_LOCUS30745</name>
</gene>
<evidence type="ECO:0000313" key="3">
    <source>
        <dbReference type="Proteomes" id="UP001152888"/>
    </source>
</evidence>
<proteinExistence type="predicted"/>
<accession>A0A9P0M0A2</accession>
<feature type="region of interest" description="Disordered" evidence="1">
    <location>
        <begin position="72"/>
        <end position="146"/>
    </location>
</feature>
<sequence length="146" mass="16227">MSRTMAGLKMELTDSLTVKPLITGWENDFDDVLSELSSSSPLICCTPPTDPSENECFIPNRVVNEECSVDKNESFDDHLPSHSTNTTDDPDYSPSKESIELEESSGFDDLSDEKELQSFERPQNENKENLGSTINEVSTSTSPTRI</sequence>
<organism evidence="2 3">
    <name type="scientific">Acanthoscelides obtectus</name>
    <name type="common">Bean weevil</name>
    <name type="synonym">Bruchus obtectus</name>
    <dbReference type="NCBI Taxonomy" id="200917"/>
    <lineage>
        <taxon>Eukaryota</taxon>
        <taxon>Metazoa</taxon>
        <taxon>Ecdysozoa</taxon>
        <taxon>Arthropoda</taxon>
        <taxon>Hexapoda</taxon>
        <taxon>Insecta</taxon>
        <taxon>Pterygota</taxon>
        <taxon>Neoptera</taxon>
        <taxon>Endopterygota</taxon>
        <taxon>Coleoptera</taxon>
        <taxon>Polyphaga</taxon>
        <taxon>Cucujiformia</taxon>
        <taxon>Chrysomeloidea</taxon>
        <taxon>Chrysomelidae</taxon>
        <taxon>Bruchinae</taxon>
        <taxon>Bruchini</taxon>
        <taxon>Acanthoscelides</taxon>
    </lineage>
</organism>
<protein>
    <submittedName>
        <fullName evidence="2">Uncharacterized protein</fullName>
    </submittedName>
</protein>